<dbReference type="PANTHER" id="PTHR31793:SF27">
    <property type="entry name" value="NOVEL THIOESTERASE SUPERFAMILY DOMAIN AND SAPOSIN A-TYPE DOMAIN CONTAINING PROTEIN (0610012H03RIK)"/>
    <property type="match status" value="1"/>
</dbReference>
<dbReference type="Gene3D" id="3.10.129.10">
    <property type="entry name" value="Hotdog Thioesterase"/>
    <property type="match status" value="1"/>
</dbReference>
<dbReference type="Proteomes" id="UP000186015">
    <property type="component" value="Unassembled WGS sequence"/>
</dbReference>
<dbReference type="SUPFAM" id="SSF54637">
    <property type="entry name" value="Thioesterase/thiol ester dehydrase-isomerase"/>
    <property type="match status" value="1"/>
</dbReference>
<reference evidence="3 4" key="1">
    <citation type="submission" date="2016-10" db="EMBL/GenBank/DDBJ databases">
        <authorList>
            <person name="de Groot N.N."/>
        </authorList>
    </citation>
    <scope>NUCLEOTIDE SEQUENCE [LARGE SCALE GENOMIC DNA]</scope>
    <source>
        <strain evidence="3 4">KH2T6</strain>
    </source>
</reference>
<protein>
    <submittedName>
        <fullName evidence="3">Acyl-CoA thioester hydrolase</fullName>
    </submittedName>
</protein>
<dbReference type="OrthoDB" id="9801517at2"/>
<dbReference type="CDD" id="cd00586">
    <property type="entry name" value="4HBT"/>
    <property type="match status" value="1"/>
</dbReference>
<dbReference type="PANTHER" id="PTHR31793">
    <property type="entry name" value="4-HYDROXYBENZOYL-COA THIOESTERASE FAMILY MEMBER"/>
    <property type="match status" value="1"/>
</dbReference>
<dbReference type="InterPro" id="IPR029069">
    <property type="entry name" value="HotDog_dom_sf"/>
</dbReference>
<dbReference type="AlphaFoldDB" id="A0A1H7P202"/>
<evidence type="ECO:0000256" key="2">
    <source>
        <dbReference type="ARBA" id="ARBA00022801"/>
    </source>
</evidence>
<gene>
    <name evidence="3" type="ORF">SAMN05216469_11812</name>
</gene>
<evidence type="ECO:0000313" key="3">
    <source>
        <dbReference type="EMBL" id="SEL29097.1"/>
    </source>
</evidence>
<evidence type="ECO:0000256" key="1">
    <source>
        <dbReference type="ARBA" id="ARBA00005953"/>
    </source>
</evidence>
<sequence length="138" mass="15977">MSKCVYNLTVRGYELDSFGHVNNAVYLQYAEAALWNFFKINELMEYTIDRSIFPVLMECSQRYMHELKLLDEVRIESEFTSDGGTIICKHKIINNATGVLSCKIKGKIVFVDHERVIHSIPDEVLEILGRETDEDNKK</sequence>
<name>A0A1H7P202_RUMAL</name>
<dbReference type="InterPro" id="IPR050563">
    <property type="entry name" value="4-hydroxybenzoyl-CoA_TE"/>
</dbReference>
<evidence type="ECO:0000313" key="4">
    <source>
        <dbReference type="Proteomes" id="UP000186015"/>
    </source>
</evidence>
<dbReference type="RefSeq" id="WP_074835393.1">
    <property type="nucleotide sequence ID" value="NZ_FOAT01000018.1"/>
</dbReference>
<keyword evidence="2 3" id="KW-0378">Hydrolase</keyword>
<organism evidence="3 4">
    <name type="scientific">Ruminococcus albus</name>
    <dbReference type="NCBI Taxonomy" id="1264"/>
    <lineage>
        <taxon>Bacteria</taxon>
        <taxon>Bacillati</taxon>
        <taxon>Bacillota</taxon>
        <taxon>Clostridia</taxon>
        <taxon>Eubacteriales</taxon>
        <taxon>Oscillospiraceae</taxon>
        <taxon>Ruminococcus</taxon>
    </lineage>
</organism>
<proteinExistence type="inferred from homology"/>
<dbReference type="EMBL" id="FOAT01000018">
    <property type="protein sequence ID" value="SEL29097.1"/>
    <property type="molecule type" value="Genomic_DNA"/>
</dbReference>
<accession>A0A1H7P202</accession>
<comment type="similarity">
    <text evidence="1">Belongs to the 4-hydroxybenzoyl-CoA thioesterase family.</text>
</comment>
<dbReference type="Pfam" id="PF13279">
    <property type="entry name" value="4HBT_2"/>
    <property type="match status" value="1"/>
</dbReference>
<dbReference type="GO" id="GO:0047617">
    <property type="term" value="F:fatty acyl-CoA hydrolase activity"/>
    <property type="evidence" value="ECO:0007669"/>
    <property type="project" value="TreeGrafter"/>
</dbReference>